<keyword evidence="5" id="KW-1185">Reference proteome</keyword>
<dbReference type="RefSeq" id="WP_271188878.1">
    <property type="nucleotide sequence ID" value="NZ_BSFP01000003.1"/>
</dbReference>
<dbReference type="AlphaFoldDB" id="A0A9W6NJG2"/>
<organism evidence="4 5">
    <name type="scientific">Dactylosporangium matsuzakiense</name>
    <dbReference type="NCBI Taxonomy" id="53360"/>
    <lineage>
        <taxon>Bacteria</taxon>
        <taxon>Bacillati</taxon>
        <taxon>Actinomycetota</taxon>
        <taxon>Actinomycetes</taxon>
        <taxon>Micromonosporales</taxon>
        <taxon>Micromonosporaceae</taxon>
        <taxon>Dactylosporangium</taxon>
    </lineage>
</organism>
<keyword evidence="2" id="KW-0808">Transferase</keyword>
<dbReference type="EMBL" id="BSFP01000003">
    <property type="protein sequence ID" value="GLK99218.1"/>
    <property type="molecule type" value="Genomic_DNA"/>
</dbReference>
<gene>
    <name evidence="4" type="ORF">GCM10017581_009590</name>
</gene>
<dbReference type="Gene3D" id="3.40.50.150">
    <property type="entry name" value="Vaccinia Virus protein VP39"/>
    <property type="match status" value="1"/>
</dbReference>
<dbReference type="PANTHER" id="PTHR44942:SF4">
    <property type="entry name" value="METHYLTRANSFERASE TYPE 11 DOMAIN-CONTAINING PROTEIN"/>
    <property type="match status" value="1"/>
</dbReference>
<keyword evidence="1 4" id="KW-0489">Methyltransferase</keyword>
<evidence type="ECO:0000256" key="2">
    <source>
        <dbReference type="ARBA" id="ARBA00022679"/>
    </source>
</evidence>
<sequence length="281" mass="30079">MSARDTAEYDQELFAGTAGYYARYRPPYPAEAVAYLVDGFGLGAGTAVLDLGCGTGQVAVPLAQAGCRVWAVDPDMDMIVEGTRHQPAGLAGDVRWLVSRAEDLRAEDLPPMRLCTMGASFHWMDRAGVLAFLDTVVEPGGGVALLSGSSSIWSRNGEMQGDWVETARAVITEFLGPQRRAGAGTYSHPKLTHEQVLAGSAFNAVEQRRFTVTRLLSVDEVVGLQLSTSYASPSLLGDRLAQFRQEFTRRLEQIAPDEGFATVEHNDVIVARRGGGGGSAG</sequence>
<protein>
    <submittedName>
        <fullName evidence="4">Methyltransferase</fullName>
    </submittedName>
</protein>
<dbReference type="Proteomes" id="UP001143480">
    <property type="component" value="Unassembled WGS sequence"/>
</dbReference>
<reference evidence="4" key="1">
    <citation type="journal article" date="2014" name="Int. J. Syst. Evol. Microbiol.">
        <title>Complete genome sequence of Corynebacterium casei LMG S-19264T (=DSM 44701T), isolated from a smear-ripened cheese.</title>
        <authorList>
            <consortium name="US DOE Joint Genome Institute (JGI-PGF)"/>
            <person name="Walter F."/>
            <person name="Albersmeier A."/>
            <person name="Kalinowski J."/>
            <person name="Ruckert C."/>
        </authorList>
    </citation>
    <scope>NUCLEOTIDE SEQUENCE</scope>
    <source>
        <strain evidence="4">VKM Ac-1321</strain>
    </source>
</reference>
<reference evidence="4" key="2">
    <citation type="submission" date="2023-01" db="EMBL/GenBank/DDBJ databases">
        <authorList>
            <person name="Sun Q."/>
            <person name="Evtushenko L."/>
        </authorList>
    </citation>
    <scope>NUCLEOTIDE SEQUENCE</scope>
    <source>
        <strain evidence="4">VKM Ac-1321</strain>
    </source>
</reference>
<dbReference type="CDD" id="cd02440">
    <property type="entry name" value="AdoMet_MTases"/>
    <property type="match status" value="1"/>
</dbReference>
<feature type="domain" description="Methyltransferase" evidence="3">
    <location>
        <begin position="48"/>
        <end position="141"/>
    </location>
</feature>
<dbReference type="PANTHER" id="PTHR44942">
    <property type="entry name" value="METHYLTRANSF_11 DOMAIN-CONTAINING PROTEIN"/>
    <property type="match status" value="1"/>
</dbReference>
<comment type="caution">
    <text evidence="4">The sequence shown here is derived from an EMBL/GenBank/DDBJ whole genome shotgun (WGS) entry which is preliminary data.</text>
</comment>
<name>A0A9W6NJG2_9ACTN</name>
<dbReference type="SUPFAM" id="SSF53335">
    <property type="entry name" value="S-adenosyl-L-methionine-dependent methyltransferases"/>
    <property type="match status" value="1"/>
</dbReference>
<dbReference type="InterPro" id="IPR041698">
    <property type="entry name" value="Methyltransf_25"/>
</dbReference>
<proteinExistence type="predicted"/>
<dbReference type="GO" id="GO:0008168">
    <property type="term" value="F:methyltransferase activity"/>
    <property type="evidence" value="ECO:0007669"/>
    <property type="project" value="UniProtKB-KW"/>
</dbReference>
<dbReference type="GO" id="GO:0032259">
    <property type="term" value="P:methylation"/>
    <property type="evidence" value="ECO:0007669"/>
    <property type="project" value="UniProtKB-KW"/>
</dbReference>
<accession>A0A9W6NJG2</accession>
<evidence type="ECO:0000313" key="4">
    <source>
        <dbReference type="EMBL" id="GLK99218.1"/>
    </source>
</evidence>
<evidence type="ECO:0000313" key="5">
    <source>
        <dbReference type="Proteomes" id="UP001143480"/>
    </source>
</evidence>
<evidence type="ECO:0000256" key="1">
    <source>
        <dbReference type="ARBA" id="ARBA00022603"/>
    </source>
</evidence>
<dbReference type="InterPro" id="IPR029063">
    <property type="entry name" value="SAM-dependent_MTases_sf"/>
</dbReference>
<dbReference type="InterPro" id="IPR051052">
    <property type="entry name" value="Diverse_substrate_MTase"/>
</dbReference>
<dbReference type="Pfam" id="PF13649">
    <property type="entry name" value="Methyltransf_25"/>
    <property type="match status" value="1"/>
</dbReference>
<evidence type="ECO:0000259" key="3">
    <source>
        <dbReference type="Pfam" id="PF13649"/>
    </source>
</evidence>